<keyword evidence="1" id="KW-0597">Phosphoprotein</keyword>
<evidence type="ECO:0000259" key="2">
    <source>
        <dbReference type="PROSITE" id="PS50894"/>
    </source>
</evidence>
<evidence type="ECO:0000256" key="1">
    <source>
        <dbReference type="PROSITE-ProRule" id="PRU00110"/>
    </source>
</evidence>
<name>A0A1Z8AGF7_9FLAO</name>
<dbReference type="InterPro" id="IPR036641">
    <property type="entry name" value="HPT_dom_sf"/>
</dbReference>
<dbReference type="GO" id="GO:0004672">
    <property type="term" value="F:protein kinase activity"/>
    <property type="evidence" value="ECO:0007669"/>
    <property type="project" value="UniProtKB-ARBA"/>
</dbReference>
<keyword evidence="3" id="KW-0808">Transferase</keyword>
<dbReference type="RefSeq" id="WP_303688067.1">
    <property type="nucleotide sequence ID" value="NZ_CAJXYO010000046.1"/>
</dbReference>
<dbReference type="AlphaFoldDB" id="A0A1Z8AGF7"/>
<dbReference type="InterPro" id="IPR008207">
    <property type="entry name" value="Sig_transdc_His_kin_Hpt_dom"/>
</dbReference>
<evidence type="ECO:0000313" key="3">
    <source>
        <dbReference type="EMBL" id="OUS09397.1"/>
    </source>
</evidence>
<organism evidence="3 4">
    <name type="scientific">Nonlabens dokdonensis</name>
    <dbReference type="NCBI Taxonomy" id="328515"/>
    <lineage>
        <taxon>Bacteria</taxon>
        <taxon>Pseudomonadati</taxon>
        <taxon>Bacteroidota</taxon>
        <taxon>Flavobacteriia</taxon>
        <taxon>Flavobacteriales</taxon>
        <taxon>Flavobacteriaceae</taxon>
        <taxon>Nonlabens</taxon>
    </lineage>
</organism>
<sequence length="105" mass="11993">MEQPNLEYIKEIAGGDPSFIDKLLEVVKNELPGEIELYKKNFNDSAFAKAAENVHKLKHKLGILGLSQGYELAIEYEDELKNGKYTLKNKFESLLDSCIRFINDL</sequence>
<comment type="caution">
    <text evidence="3">The sequence shown here is derived from an EMBL/GenBank/DDBJ whole genome shotgun (WGS) entry which is preliminary data.</text>
</comment>
<feature type="modified residue" description="Phosphohistidine" evidence="1">
    <location>
        <position position="55"/>
    </location>
</feature>
<dbReference type="SUPFAM" id="SSF47226">
    <property type="entry name" value="Histidine-containing phosphotransfer domain, HPT domain"/>
    <property type="match status" value="1"/>
</dbReference>
<dbReference type="PROSITE" id="PS50894">
    <property type="entry name" value="HPT"/>
    <property type="match status" value="1"/>
</dbReference>
<protein>
    <submittedName>
        <fullName evidence="3">Histidine kinase</fullName>
    </submittedName>
</protein>
<dbReference type="EMBL" id="MAAX01000213">
    <property type="protein sequence ID" value="OUS09397.1"/>
    <property type="molecule type" value="Genomic_DNA"/>
</dbReference>
<dbReference type="Pfam" id="PF01627">
    <property type="entry name" value="Hpt"/>
    <property type="match status" value="1"/>
</dbReference>
<reference evidence="4" key="1">
    <citation type="journal article" date="2017" name="Proc. Natl. Acad. Sci. U.S.A.">
        <title>Simulation of Deepwater Horizon oil plume reveals substrate specialization within a complex community of hydrocarbon-degraders.</title>
        <authorList>
            <person name="Hu P."/>
            <person name="Dubinsky E.A."/>
            <person name="Probst A.J."/>
            <person name="Wang J."/>
            <person name="Sieber C.M.K."/>
            <person name="Tom L.M."/>
            <person name="Gardinali P."/>
            <person name="Banfield J.F."/>
            <person name="Atlas R.M."/>
            <person name="Andersen G.L."/>
        </authorList>
    </citation>
    <scope>NUCLEOTIDE SEQUENCE [LARGE SCALE GENOMIC DNA]</scope>
</reference>
<dbReference type="GO" id="GO:0000160">
    <property type="term" value="P:phosphorelay signal transduction system"/>
    <property type="evidence" value="ECO:0007669"/>
    <property type="project" value="InterPro"/>
</dbReference>
<gene>
    <name evidence="3" type="ORF">A9Q93_13995</name>
</gene>
<dbReference type="Gene3D" id="1.20.120.160">
    <property type="entry name" value="HPT domain"/>
    <property type="match status" value="1"/>
</dbReference>
<evidence type="ECO:0000313" key="4">
    <source>
        <dbReference type="Proteomes" id="UP000196102"/>
    </source>
</evidence>
<proteinExistence type="predicted"/>
<keyword evidence="3" id="KW-0418">Kinase</keyword>
<dbReference type="Proteomes" id="UP000196102">
    <property type="component" value="Unassembled WGS sequence"/>
</dbReference>
<accession>A0A1Z8AGF7</accession>
<feature type="domain" description="HPt" evidence="2">
    <location>
        <begin position="16"/>
        <end position="105"/>
    </location>
</feature>